<keyword evidence="2" id="KW-0732">Signal</keyword>
<feature type="signal peptide" evidence="2">
    <location>
        <begin position="1"/>
        <end position="28"/>
    </location>
</feature>
<dbReference type="RefSeq" id="WP_153027447.1">
    <property type="nucleotide sequence ID" value="NZ_WIAO01000041.1"/>
</dbReference>
<feature type="chain" id="PRO_5026672887" description="Exo-alpha-sialidase" evidence="2">
    <location>
        <begin position="29"/>
        <end position="473"/>
    </location>
</feature>
<dbReference type="InterPro" id="IPR023296">
    <property type="entry name" value="Glyco_hydro_beta-prop_sf"/>
</dbReference>
<name>A0A6L5GF63_9ACTN</name>
<dbReference type="EMBL" id="WIAO01000041">
    <property type="protein sequence ID" value="MQM28342.1"/>
    <property type="molecule type" value="Genomic_DNA"/>
</dbReference>
<gene>
    <name evidence="3" type="ORF">GFD30_22675</name>
</gene>
<dbReference type="SUPFAM" id="SSF75005">
    <property type="entry name" value="Arabinanase/levansucrase/invertase"/>
    <property type="match status" value="1"/>
</dbReference>
<feature type="region of interest" description="Disordered" evidence="1">
    <location>
        <begin position="144"/>
        <end position="165"/>
    </location>
</feature>
<evidence type="ECO:0008006" key="5">
    <source>
        <dbReference type="Google" id="ProtNLM"/>
    </source>
</evidence>
<evidence type="ECO:0000313" key="4">
    <source>
        <dbReference type="Proteomes" id="UP000477750"/>
    </source>
</evidence>
<dbReference type="Proteomes" id="UP000477750">
    <property type="component" value="Unassembled WGS sequence"/>
</dbReference>
<evidence type="ECO:0000256" key="1">
    <source>
        <dbReference type="SAM" id="MobiDB-lite"/>
    </source>
</evidence>
<sequence>MKSKARRRLAVLASGVMSALIAGIPSFAQETADRGPVLEFASATCGAGGDLEAEFLLTEPIGAPAHPEYSYVVADARVEAAGAQPSAVAGTLQPGAELPGPGEGSLSGSAFVAPGGDRVTFTVELDRVPGGGTSTVRGETVLEPCEPAAPRDPAAPRNELEDPDRVWGPYGAKRTIPTHVSPPGGQTTHPSVLHIPGGWNGYRYWMAHTPYPGGNSAHEDPNIVASNDGVTWVVPRGLRNPIDNQPGLPGPYNSDTELAMGPSKTMYLFWRVVIPDRAEERIKYSTSSDGVHWSAPAEALRSSMRVRRPLSPAFLYEDGRWVMWAIDILRSPNRVEYAEGGPTPAKAGWDSPVRVDVGSMQRNKEPWHLSMTKDGDDYIGLLNDTVIGSTGREGDLLFLAGETPDEFDNSGTSVVPRTQPNRHDHLYRATMVVDDGSGEPGYRMWYSARLALNPDVWNVFDTVLHGTEVQPAR</sequence>
<comment type="caution">
    <text evidence="3">The sequence shown here is derived from an EMBL/GenBank/DDBJ whole genome shotgun (WGS) entry which is preliminary data.</text>
</comment>
<keyword evidence="4" id="KW-1185">Reference proteome</keyword>
<evidence type="ECO:0000313" key="3">
    <source>
        <dbReference type="EMBL" id="MQM28342.1"/>
    </source>
</evidence>
<accession>A0A6L5GF63</accession>
<dbReference type="Gene3D" id="2.115.10.20">
    <property type="entry name" value="Glycosyl hydrolase domain, family 43"/>
    <property type="match status" value="1"/>
</dbReference>
<dbReference type="AlphaFoldDB" id="A0A6L5GF63"/>
<protein>
    <recommendedName>
        <fullName evidence="5">Exo-alpha-sialidase</fullName>
    </recommendedName>
</protein>
<reference evidence="3 4" key="1">
    <citation type="submission" date="2019-10" db="EMBL/GenBank/DDBJ databases">
        <title>Glycomyces albidus sp. nov., a novel actinomycete isolated from rhizosphere soil of wheat (Triticum aestivum L.).</title>
        <authorList>
            <person name="Qian L."/>
        </authorList>
    </citation>
    <scope>NUCLEOTIDE SEQUENCE [LARGE SCALE GENOMIC DNA]</scope>
    <source>
        <strain evidence="3 4">NEAU-7082</strain>
    </source>
</reference>
<evidence type="ECO:0000256" key="2">
    <source>
        <dbReference type="SAM" id="SignalP"/>
    </source>
</evidence>
<proteinExistence type="predicted"/>
<organism evidence="3 4">
    <name type="scientific">Glycomyces albidus</name>
    <dbReference type="NCBI Taxonomy" id="2656774"/>
    <lineage>
        <taxon>Bacteria</taxon>
        <taxon>Bacillati</taxon>
        <taxon>Actinomycetota</taxon>
        <taxon>Actinomycetes</taxon>
        <taxon>Glycomycetales</taxon>
        <taxon>Glycomycetaceae</taxon>
        <taxon>Glycomyces</taxon>
    </lineage>
</organism>